<dbReference type="AlphaFoldDB" id="A0AAN4MXB8"/>
<evidence type="ECO:0000313" key="2">
    <source>
        <dbReference type="Proteomes" id="UP000022433"/>
    </source>
</evidence>
<organism evidence="1 2">
    <name type="scientific">Bacteroides fragilis str. 1007-1-F #10</name>
    <dbReference type="NCBI Taxonomy" id="1339295"/>
    <lineage>
        <taxon>Bacteria</taxon>
        <taxon>Pseudomonadati</taxon>
        <taxon>Bacteroidota</taxon>
        <taxon>Bacteroidia</taxon>
        <taxon>Bacteroidales</taxon>
        <taxon>Bacteroidaceae</taxon>
        <taxon>Bacteroides</taxon>
    </lineage>
</organism>
<proteinExistence type="predicted"/>
<accession>A0AAN4MXB8</accession>
<name>A0AAN4MXB8_BACFG</name>
<dbReference type="Pfam" id="PF20558">
    <property type="entry name" value="DUF6769"/>
    <property type="match status" value="1"/>
</dbReference>
<dbReference type="EMBL" id="JGEA01000032">
    <property type="protein sequence ID" value="EYA13083.1"/>
    <property type="molecule type" value="Genomic_DNA"/>
</dbReference>
<dbReference type="InterPro" id="IPR046660">
    <property type="entry name" value="DUF6769"/>
</dbReference>
<dbReference type="Proteomes" id="UP000022433">
    <property type="component" value="Unassembled WGS sequence"/>
</dbReference>
<evidence type="ECO:0000313" key="1">
    <source>
        <dbReference type="EMBL" id="EYA13083.1"/>
    </source>
</evidence>
<reference evidence="1 2" key="1">
    <citation type="submission" date="2014-02" db="EMBL/GenBank/DDBJ databases">
        <authorList>
            <person name="Sears C."/>
            <person name="Carroll K."/>
            <person name="Sack B.R."/>
            <person name="Qadri F."/>
            <person name="Myers L.L."/>
            <person name="Chung G.-T."/>
            <person name="Escheverria P."/>
            <person name="Fraser C.M."/>
            <person name="Sadzewicz L."/>
            <person name="Shefchek K.A."/>
            <person name="Tallon L."/>
            <person name="Das S.P."/>
            <person name="Daugherty S."/>
            <person name="Mongodin E.F."/>
        </authorList>
    </citation>
    <scope>NUCLEOTIDE SEQUENCE [LARGE SCALE GENOMIC DNA]</scope>
    <source>
        <strain evidence="1 2">1007-1-F #10</strain>
    </source>
</reference>
<comment type="caution">
    <text evidence="1">The sequence shown here is derived from an EMBL/GenBank/DDBJ whole genome shotgun (WGS) entry which is preliminary data.</text>
</comment>
<gene>
    <name evidence="1" type="ORF">M104_3741</name>
</gene>
<protein>
    <submittedName>
        <fullName evidence="1">Uncharacterized protein</fullName>
    </submittedName>
</protein>
<sequence>MTPEPQCPKHHHPGNDSCCNDGCMTRLNSPTPSVQADNNPHYLFTAILFTDFIIENLFRPQERRIKNYYAYRESLHGTAVNRAFGLRAPPYPVV</sequence>